<dbReference type="EMBL" id="CP000555">
    <property type="protein sequence ID" value="ABM94837.1"/>
    <property type="molecule type" value="Genomic_DNA"/>
</dbReference>
<evidence type="ECO:0000256" key="1">
    <source>
        <dbReference type="SAM" id="Phobius"/>
    </source>
</evidence>
<sequence length="238" mass="26030">MAPSAIASLPAPRIPALPRVVCSRSWALTLWLLVLALLVPGVLPRAWDRDRMLAAAQRQGPEAERGVRLLQSTIVASQSMSEEARLQAFNRLFNEHIVFAEDIDTVGQVDQWASPLELLARGAGDCEDFAIAKYFSLIAAGLPPAKLRMVYVRADLGGHVRAHMVLAYYAQPAAEPLILDNLIAEIRPASLRRDLSPVFSFNAEGLWQGTGAQKAGDPTARLSRWREVLGKARAEGFV</sequence>
<dbReference type="DNASU" id="4786759"/>
<dbReference type="HOGENOM" id="CLU_085651_0_0_4"/>
<dbReference type="InterPro" id="IPR038765">
    <property type="entry name" value="Papain-like_cys_pep_sf"/>
</dbReference>
<keyword evidence="1" id="KW-0472">Membrane</keyword>
<keyword evidence="1" id="KW-0812">Transmembrane</keyword>
<evidence type="ECO:0000313" key="3">
    <source>
        <dbReference type="Proteomes" id="UP000000366"/>
    </source>
</evidence>
<dbReference type="SUPFAM" id="SSF54001">
    <property type="entry name" value="Cysteine proteinases"/>
    <property type="match status" value="1"/>
</dbReference>
<proteinExistence type="predicted"/>
<reference evidence="2 3" key="1">
    <citation type="journal article" date="2007" name="J. Bacteriol.">
        <title>Whole-genome analysis of the methyl tert-butyl ether-degrading beta-proteobacterium Methylibium petroleiphilum PM1.</title>
        <authorList>
            <person name="Kane S.R."/>
            <person name="Chakicherla A.Y."/>
            <person name="Chain P.S.G."/>
            <person name="Schmidt R."/>
            <person name="Shin M.W."/>
            <person name="Legler T.C."/>
            <person name="Scow K.M."/>
            <person name="Larimer F.W."/>
            <person name="Lucas S.M."/>
            <person name="Richardson P.M."/>
            <person name="Hristova K.R."/>
        </authorList>
    </citation>
    <scope>NUCLEOTIDE SEQUENCE [LARGE SCALE GENOMIC DNA]</scope>
    <source>
        <strain evidence="3">ATCC BAA-1232 / LMG 22953 / PM1</strain>
    </source>
</reference>
<keyword evidence="1" id="KW-1133">Transmembrane helix</keyword>
<gene>
    <name evidence="2" type="ordered locus">Mpe_A1879</name>
</gene>
<dbReference type="Gene3D" id="3.10.620.30">
    <property type="match status" value="1"/>
</dbReference>
<dbReference type="Pfam" id="PF06035">
    <property type="entry name" value="Peptidase_C93"/>
    <property type="match status" value="1"/>
</dbReference>
<feature type="transmembrane region" description="Helical" evidence="1">
    <location>
        <begin position="25"/>
        <end position="43"/>
    </location>
</feature>
<keyword evidence="3" id="KW-1185">Reference proteome</keyword>
<dbReference type="InterPro" id="IPR010319">
    <property type="entry name" value="Transglutaminase-like_Cys_pept"/>
</dbReference>
<dbReference type="Proteomes" id="UP000000366">
    <property type="component" value="Chromosome"/>
</dbReference>
<dbReference type="eggNOG" id="COG3672">
    <property type="taxonomic scope" value="Bacteria"/>
</dbReference>
<dbReference type="PANTHER" id="PTHR39327:SF1">
    <property type="entry name" value="BLR5470 PROTEIN"/>
    <property type="match status" value="1"/>
</dbReference>
<dbReference type="PANTHER" id="PTHR39327">
    <property type="match status" value="1"/>
</dbReference>
<dbReference type="KEGG" id="mpt:Mpe_A1879"/>
<organism evidence="2 3">
    <name type="scientific">Methylibium petroleiphilum (strain ATCC BAA-1232 / LMG 22953 / PM1)</name>
    <dbReference type="NCBI Taxonomy" id="420662"/>
    <lineage>
        <taxon>Bacteria</taxon>
        <taxon>Pseudomonadati</taxon>
        <taxon>Pseudomonadota</taxon>
        <taxon>Betaproteobacteria</taxon>
        <taxon>Burkholderiales</taxon>
        <taxon>Sphaerotilaceae</taxon>
        <taxon>Methylibium</taxon>
    </lineage>
</organism>
<accession>A2SGZ8</accession>
<name>A2SGZ8_METPP</name>
<dbReference type="STRING" id="420662.Mpe_A1879"/>
<evidence type="ECO:0008006" key="4">
    <source>
        <dbReference type="Google" id="ProtNLM"/>
    </source>
</evidence>
<evidence type="ECO:0000313" key="2">
    <source>
        <dbReference type="EMBL" id="ABM94837.1"/>
    </source>
</evidence>
<dbReference type="AlphaFoldDB" id="A2SGZ8"/>
<protein>
    <recommendedName>
        <fullName evidence="4">Transglutaminase-like cysteine proteinase BTLCP</fullName>
    </recommendedName>
</protein>